<dbReference type="STRING" id="1385515.GCA_000423325_02487"/>
<evidence type="ECO:0000313" key="4">
    <source>
        <dbReference type="EMBL" id="KGO97675.1"/>
    </source>
</evidence>
<sequence length="460" mass="50026">MYDNITDALRRGAADEAMALAREAVAQQPEDAQAYRMLAAAQRLAGEVDASLETIDRAIELDPENADLHLERAGALLRTRRLDQAEQALAQSSGLDPNLFPAYTLQAQLALGRGDFEEAQRLTRTAGRIHPDHPHVAALEGTLALRRGDAERAMGILSEANRRYPGEPVLQHALGFAYFTAGHFAFAEQAFRQLRETQADSLSIRILLAQLMARQGRPGDALDELGPMLERPGSGPALQRLAGELALGAGRNAEARELLLRALHAEPGDRRTLSAMLEAWRRLDASDEARKTLDDLLAGHPRQLDLWQARLAIEAFAGPEAREIVQRWREADPESVPALMAAITIHDAHGEREDAAALARQVNELDPNFMPAQTRTLEALLDTDPAAAVAHAESLVEAAANDQDKRDRRRMLGRTFDLVGDYGAAATTWAGLHADVAGTRFPLPPRGKGGAELPALAPRP</sequence>
<dbReference type="Gene3D" id="1.25.40.10">
    <property type="entry name" value="Tetratricopeptide repeat domain"/>
    <property type="match status" value="2"/>
</dbReference>
<feature type="non-terminal residue" evidence="4">
    <location>
        <position position="460"/>
    </location>
</feature>
<dbReference type="Pfam" id="PF13432">
    <property type="entry name" value="TPR_16"/>
    <property type="match status" value="1"/>
</dbReference>
<dbReference type="eggNOG" id="COG0457">
    <property type="taxonomic scope" value="Bacteria"/>
</dbReference>
<evidence type="ECO:0000256" key="1">
    <source>
        <dbReference type="ARBA" id="ARBA00022737"/>
    </source>
</evidence>
<name>A0A0A0M3J0_9GAMM</name>
<proteinExistence type="predicted"/>
<gene>
    <name evidence="4" type="ORF">N791_04030</name>
</gene>
<dbReference type="AlphaFoldDB" id="A0A0A0M3J0"/>
<dbReference type="PANTHER" id="PTHR45586">
    <property type="entry name" value="TPR REPEAT-CONTAINING PROTEIN PA4667"/>
    <property type="match status" value="1"/>
</dbReference>
<dbReference type="RefSeq" id="WP_156112266.1">
    <property type="nucleotide sequence ID" value="NZ_AVBH01000245.1"/>
</dbReference>
<dbReference type="InterPro" id="IPR011990">
    <property type="entry name" value="TPR-like_helical_dom_sf"/>
</dbReference>
<reference evidence="4 5" key="1">
    <citation type="submission" date="2013-08" db="EMBL/GenBank/DDBJ databases">
        <title>Genomic analysis of Lysobacter defluvii.</title>
        <authorList>
            <person name="Wang Q."/>
            <person name="Wang G."/>
        </authorList>
    </citation>
    <scope>NUCLEOTIDE SEQUENCE [LARGE SCALE GENOMIC DNA]</scope>
    <source>
        <strain evidence="4 5">IMMIB APB-9</strain>
    </source>
</reference>
<dbReference type="SMART" id="SM00028">
    <property type="entry name" value="TPR"/>
    <property type="match status" value="6"/>
</dbReference>
<dbReference type="Proteomes" id="UP000030003">
    <property type="component" value="Unassembled WGS sequence"/>
</dbReference>
<dbReference type="InterPro" id="IPR051012">
    <property type="entry name" value="CellSynth/LPSAsmb/PSIAsmb"/>
</dbReference>
<dbReference type="EMBL" id="AVBH01000245">
    <property type="protein sequence ID" value="KGO97675.1"/>
    <property type="molecule type" value="Genomic_DNA"/>
</dbReference>
<feature type="repeat" description="TPR" evidence="3">
    <location>
        <begin position="32"/>
        <end position="65"/>
    </location>
</feature>
<keyword evidence="2 3" id="KW-0802">TPR repeat</keyword>
<dbReference type="OrthoDB" id="5965059at2"/>
<evidence type="ECO:0000256" key="2">
    <source>
        <dbReference type="ARBA" id="ARBA00022803"/>
    </source>
</evidence>
<dbReference type="InterPro" id="IPR019734">
    <property type="entry name" value="TPR_rpt"/>
</dbReference>
<dbReference type="PANTHER" id="PTHR45586:SF1">
    <property type="entry name" value="LIPOPOLYSACCHARIDE ASSEMBLY PROTEIN B"/>
    <property type="match status" value="1"/>
</dbReference>
<keyword evidence="1" id="KW-0677">Repeat</keyword>
<evidence type="ECO:0000313" key="5">
    <source>
        <dbReference type="Proteomes" id="UP000030003"/>
    </source>
</evidence>
<comment type="caution">
    <text evidence="4">The sequence shown here is derived from an EMBL/GenBank/DDBJ whole genome shotgun (WGS) entry which is preliminary data.</text>
</comment>
<keyword evidence="5" id="KW-1185">Reference proteome</keyword>
<dbReference type="Pfam" id="PF14559">
    <property type="entry name" value="TPR_19"/>
    <property type="match status" value="2"/>
</dbReference>
<dbReference type="PROSITE" id="PS50005">
    <property type="entry name" value="TPR"/>
    <property type="match status" value="1"/>
</dbReference>
<protein>
    <submittedName>
        <fullName evidence="4">Uncharacterized protein</fullName>
    </submittedName>
</protein>
<accession>A0A0A0M3J0</accession>
<dbReference type="SUPFAM" id="SSF48452">
    <property type="entry name" value="TPR-like"/>
    <property type="match status" value="1"/>
</dbReference>
<organism evidence="4 5">
    <name type="scientific">Lysobacter defluvii IMMIB APB-9 = DSM 18482</name>
    <dbReference type="NCBI Taxonomy" id="1385515"/>
    <lineage>
        <taxon>Bacteria</taxon>
        <taxon>Pseudomonadati</taxon>
        <taxon>Pseudomonadota</taxon>
        <taxon>Gammaproteobacteria</taxon>
        <taxon>Lysobacterales</taxon>
        <taxon>Lysobacteraceae</taxon>
        <taxon>Novilysobacter</taxon>
    </lineage>
</organism>
<evidence type="ECO:0000256" key="3">
    <source>
        <dbReference type="PROSITE-ProRule" id="PRU00339"/>
    </source>
</evidence>